<evidence type="ECO:0000313" key="1">
    <source>
        <dbReference type="EMBL" id="GBP81878.1"/>
    </source>
</evidence>
<reference evidence="1 2" key="1">
    <citation type="journal article" date="2019" name="Commun. Biol.">
        <title>The bagworm genome reveals a unique fibroin gene that provides high tensile strength.</title>
        <authorList>
            <person name="Kono N."/>
            <person name="Nakamura H."/>
            <person name="Ohtoshi R."/>
            <person name="Tomita M."/>
            <person name="Numata K."/>
            <person name="Arakawa K."/>
        </authorList>
    </citation>
    <scope>NUCLEOTIDE SEQUENCE [LARGE SCALE GENOMIC DNA]</scope>
</reference>
<keyword evidence="2" id="KW-1185">Reference proteome</keyword>
<evidence type="ECO:0000313" key="2">
    <source>
        <dbReference type="Proteomes" id="UP000299102"/>
    </source>
</evidence>
<organism evidence="1 2">
    <name type="scientific">Eumeta variegata</name>
    <name type="common">Bagworm moth</name>
    <name type="synonym">Eumeta japonica</name>
    <dbReference type="NCBI Taxonomy" id="151549"/>
    <lineage>
        <taxon>Eukaryota</taxon>
        <taxon>Metazoa</taxon>
        <taxon>Ecdysozoa</taxon>
        <taxon>Arthropoda</taxon>
        <taxon>Hexapoda</taxon>
        <taxon>Insecta</taxon>
        <taxon>Pterygota</taxon>
        <taxon>Neoptera</taxon>
        <taxon>Endopterygota</taxon>
        <taxon>Lepidoptera</taxon>
        <taxon>Glossata</taxon>
        <taxon>Ditrysia</taxon>
        <taxon>Tineoidea</taxon>
        <taxon>Psychidae</taxon>
        <taxon>Oiketicinae</taxon>
        <taxon>Eumeta</taxon>
    </lineage>
</organism>
<accession>A0A4C1Z0L0</accession>
<dbReference type="EMBL" id="BGZK01001535">
    <property type="protein sequence ID" value="GBP81878.1"/>
    <property type="molecule type" value="Genomic_DNA"/>
</dbReference>
<proteinExistence type="predicted"/>
<sequence length="93" mass="10261">MKSKTRLIVNYFKAFNLYQLAGGRLHDPPLLYLPPVAQLVHANDKYFPSAGGGLLDVYGREREMRQKPNGTTAGNASISAFKESQTDCANKTT</sequence>
<protein>
    <submittedName>
        <fullName evidence="1">Uncharacterized protein</fullName>
    </submittedName>
</protein>
<name>A0A4C1Z0L0_EUMVA</name>
<dbReference type="Proteomes" id="UP000299102">
    <property type="component" value="Unassembled WGS sequence"/>
</dbReference>
<comment type="caution">
    <text evidence="1">The sequence shown here is derived from an EMBL/GenBank/DDBJ whole genome shotgun (WGS) entry which is preliminary data.</text>
</comment>
<gene>
    <name evidence="1" type="ORF">EVAR_55078_1</name>
</gene>
<dbReference type="AlphaFoldDB" id="A0A4C1Z0L0"/>